<dbReference type="Proteomes" id="UP000663832">
    <property type="component" value="Unassembled WGS sequence"/>
</dbReference>
<keyword evidence="3" id="KW-0970">Cilium biogenesis/degradation</keyword>
<keyword evidence="4" id="KW-0206">Cytoskeleton</keyword>
<sequence>MSNFDTNNVNCAVYRSNDSINNFKIRVKLERLTSNALLPSLERLKYEKELSRLLNTDGKPIEKPKPKRTEVVPILDQTHKSNYEEVVISWQQKLFNRYEFEKYGKDMEPYKTALEQKYLDEIQKMKAKEKQPGRIFTYVENDPYCLERSLEYFMTDSSNEQPSHLALGINTIHQPRTVQLRSNASNKQDLPKTDLIKQKPTSEDLLINHYGSLPRQTMYIMADLSDTTNMATTQLAVFPQPPNEHVLCRIYYSNNTIILEPDFNTDKMAYIVETGNLNNEVYQYYLEHVSIPIDLPDLVKERRLFNEICLKQQTKIAQIVGNEFDIPPPSVLKLNVFGEIVSGKNFEYDNIYVYYSVDLTDNWYVESSAILSGYTHTASTTMSSKYDDIVYYSHPFEFELWYKPPLNTADHELPRMPKIYFQISSHDSWGRHRIEGYTYFEIPNLPGFYNEHLSCWRPRGDSIFNEVRRFFIGGSLELEDLSYIAVPKSFDNEKDNRLMNRFGFRTVSTGTLNVRFNVVFQSQNFAIINRKNRTTNVVNRYGLDTFISNINTVLREYMRFYSNLSLSDKEFEEAKQRAYEVRELTAHMRTTNTNAYYE</sequence>
<keyword evidence="2" id="KW-0963">Cytoplasm</keyword>
<dbReference type="OrthoDB" id="10263520at2759"/>
<organism evidence="6 9">
    <name type="scientific">Adineta steineri</name>
    <dbReference type="NCBI Taxonomy" id="433720"/>
    <lineage>
        <taxon>Eukaryota</taxon>
        <taxon>Metazoa</taxon>
        <taxon>Spiralia</taxon>
        <taxon>Gnathifera</taxon>
        <taxon>Rotifera</taxon>
        <taxon>Eurotatoria</taxon>
        <taxon>Bdelloidea</taxon>
        <taxon>Adinetida</taxon>
        <taxon>Adinetidae</taxon>
        <taxon>Adineta</taxon>
    </lineage>
</organism>
<gene>
    <name evidence="6" type="ORF">BJG266_LOCUS37147</name>
    <name evidence="7" type="ORF">QVE165_LOCUS54079</name>
</gene>
<name>A0A815K717_9BILA</name>
<evidence type="ECO:0000256" key="5">
    <source>
        <dbReference type="ARBA" id="ARBA00023273"/>
    </source>
</evidence>
<dbReference type="EMBL" id="CAJNOI010001189">
    <property type="protein sequence ID" value="CAF1391622.1"/>
    <property type="molecule type" value="Genomic_DNA"/>
</dbReference>
<dbReference type="PANTHER" id="PTHR12968:SF4">
    <property type="entry name" value="TECTONIC-LIKE COMPLEX MEMBER MKS1"/>
    <property type="match status" value="1"/>
</dbReference>
<evidence type="ECO:0008006" key="10">
    <source>
        <dbReference type="Google" id="ProtNLM"/>
    </source>
</evidence>
<reference evidence="6" key="1">
    <citation type="submission" date="2021-02" db="EMBL/GenBank/DDBJ databases">
        <authorList>
            <person name="Nowell W R."/>
        </authorList>
    </citation>
    <scope>NUCLEOTIDE SEQUENCE</scope>
</reference>
<accession>A0A815K717</accession>
<protein>
    <recommendedName>
        <fullName evidence="10">Meckel syndrome type 1 protein</fullName>
    </recommendedName>
</protein>
<dbReference type="PANTHER" id="PTHR12968">
    <property type="entry name" value="B9 DOMAIN-CONTAINING"/>
    <property type="match status" value="1"/>
</dbReference>
<evidence type="ECO:0000313" key="8">
    <source>
        <dbReference type="Proteomes" id="UP000663832"/>
    </source>
</evidence>
<dbReference type="GO" id="GO:0036038">
    <property type="term" value="C:MKS complex"/>
    <property type="evidence" value="ECO:0007669"/>
    <property type="project" value="TreeGrafter"/>
</dbReference>
<dbReference type="EMBL" id="CAJNOM010001521">
    <property type="protein sequence ID" value="CAF1611252.1"/>
    <property type="molecule type" value="Genomic_DNA"/>
</dbReference>
<dbReference type="AlphaFoldDB" id="A0A815K717"/>
<dbReference type="GO" id="GO:0060271">
    <property type="term" value="P:cilium assembly"/>
    <property type="evidence" value="ECO:0007669"/>
    <property type="project" value="TreeGrafter"/>
</dbReference>
<evidence type="ECO:0000256" key="2">
    <source>
        <dbReference type="ARBA" id="ARBA00022490"/>
    </source>
</evidence>
<keyword evidence="8" id="KW-1185">Reference proteome</keyword>
<dbReference type="Pfam" id="PF07162">
    <property type="entry name" value="B9-C2"/>
    <property type="match status" value="1"/>
</dbReference>
<dbReference type="PROSITE" id="PS51381">
    <property type="entry name" value="C2_B9"/>
    <property type="match status" value="1"/>
</dbReference>
<evidence type="ECO:0000256" key="3">
    <source>
        <dbReference type="ARBA" id="ARBA00022794"/>
    </source>
</evidence>
<evidence type="ECO:0000256" key="1">
    <source>
        <dbReference type="ARBA" id="ARBA00004120"/>
    </source>
</evidence>
<evidence type="ECO:0000313" key="6">
    <source>
        <dbReference type="EMBL" id="CAF1391622.1"/>
    </source>
</evidence>
<dbReference type="InterPro" id="IPR010796">
    <property type="entry name" value="C2_B9-type_dom"/>
</dbReference>
<evidence type="ECO:0000313" key="9">
    <source>
        <dbReference type="Proteomes" id="UP000663877"/>
    </source>
</evidence>
<dbReference type="Proteomes" id="UP000663877">
    <property type="component" value="Unassembled WGS sequence"/>
</dbReference>
<proteinExistence type="predicted"/>
<comment type="caution">
    <text evidence="6">The sequence shown here is derived from an EMBL/GenBank/DDBJ whole genome shotgun (WGS) entry which is preliminary data.</text>
</comment>
<comment type="subcellular location">
    <subcellularLocation>
        <location evidence="1">Cytoplasm</location>
        <location evidence="1">Cytoskeleton</location>
        <location evidence="1">Cilium basal body</location>
    </subcellularLocation>
</comment>
<evidence type="ECO:0000313" key="7">
    <source>
        <dbReference type="EMBL" id="CAF1611252.1"/>
    </source>
</evidence>
<evidence type="ECO:0000256" key="4">
    <source>
        <dbReference type="ARBA" id="ARBA00023212"/>
    </source>
</evidence>
<keyword evidence="5" id="KW-0966">Cell projection</keyword>